<accession>A0A7S4AJ79</accession>
<evidence type="ECO:0000313" key="1">
    <source>
        <dbReference type="EMBL" id="CAE0717593.1"/>
    </source>
</evidence>
<reference evidence="1" key="1">
    <citation type="submission" date="2021-01" db="EMBL/GenBank/DDBJ databases">
        <authorList>
            <person name="Corre E."/>
            <person name="Pelletier E."/>
            <person name="Niang G."/>
            <person name="Scheremetjew M."/>
            <person name="Finn R."/>
            <person name="Kale V."/>
            <person name="Holt S."/>
            <person name="Cochrane G."/>
            <person name="Meng A."/>
            <person name="Brown T."/>
            <person name="Cohen L."/>
        </authorList>
    </citation>
    <scope>NUCLEOTIDE SEQUENCE</scope>
    <source>
        <strain evidence="1">10249 10 AB</strain>
    </source>
</reference>
<dbReference type="AlphaFoldDB" id="A0A7S4AJ79"/>
<organism evidence="1">
    <name type="scientific">Pseudo-nitzschia australis</name>
    <dbReference type="NCBI Taxonomy" id="44445"/>
    <lineage>
        <taxon>Eukaryota</taxon>
        <taxon>Sar</taxon>
        <taxon>Stramenopiles</taxon>
        <taxon>Ochrophyta</taxon>
        <taxon>Bacillariophyta</taxon>
        <taxon>Bacillariophyceae</taxon>
        <taxon>Bacillariophycidae</taxon>
        <taxon>Bacillariales</taxon>
        <taxon>Bacillariaceae</taxon>
        <taxon>Pseudo-nitzschia</taxon>
    </lineage>
</organism>
<name>A0A7S4AJ79_9STRA</name>
<protein>
    <submittedName>
        <fullName evidence="1">Uncharacterized protein</fullName>
    </submittedName>
</protein>
<sequence>MGNSGKFVQIGISNGDNDNQNHKKYVTYANRTGVMGLSYKLDDQRVCFNPAESYQTGWYLDQTLAINPLDIDGANRNDGRNTATTTRTHRFVLNGVSDYQSGRDRLVHYGRYWWCGGATTSACVFLWTHSWTSLWRSLQTPM</sequence>
<dbReference type="EMBL" id="HBIX01014090">
    <property type="protein sequence ID" value="CAE0717593.1"/>
    <property type="molecule type" value="Transcribed_RNA"/>
</dbReference>
<gene>
    <name evidence="1" type="ORF">PAUS00366_LOCUS10345</name>
</gene>
<proteinExistence type="predicted"/>